<dbReference type="AlphaFoldDB" id="A0A4S4D563"/>
<keyword evidence="3" id="KW-1185">Reference proteome</keyword>
<feature type="region of interest" description="Disordered" evidence="1">
    <location>
        <begin position="43"/>
        <end position="173"/>
    </location>
</feature>
<gene>
    <name evidence="2" type="ORF">TEA_009316</name>
</gene>
<comment type="caution">
    <text evidence="2">The sequence shown here is derived from an EMBL/GenBank/DDBJ whole genome shotgun (WGS) entry which is preliminary data.</text>
</comment>
<dbReference type="PANTHER" id="PTHR12999">
    <property type="entry name" value="ZINC FINGER RAN-BINDING DOMAIN-CONTAINING PROTEIN 2 ZRANB2-RELATED"/>
    <property type="match status" value="1"/>
</dbReference>
<dbReference type="PANTHER" id="PTHR12999:SF17">
    <property type="entry name" value="ZINC FINGER RAN-BINDING DOMAIN-CONTAINING PROTEIN 2"/>
    <property type="match status" value="1"/>
</dbReference>
<evidence type="ECO:0000256" key="1">
    <source>
        <dbReference type="SAM" id="MobiDB-lite"/>
    </source>
</evidence>
<accession>A0A4S4D563</accession>
<reference evidence="2 3" key="1">
    <citation type="journal article" date="2018" name="Proc. Natl. Acad. Sci. U.S.A.">
        <title>Draft genome sequence of Camellia sinensis var. sinensis provides insights into the evolution of the tea genome and tea quality.</title>
        <authorList>
            <person name="Wei C."/>
            <person name="Yang H."/>
            <person name="Wang S."/>
            <person name="Zhao J."/>
            <person name="Liu C."/>
            <person name="Gao L."/>
            <person name="Xia E."/>
            <person name="Lu Y."/>
            <person name="Tai Y."/>
            <person name="She G."/>
            <person name="Sun J."/>
            <person name="Cao H."/>
            <person name="Tong W."/>
            <person name="Gao Q."/>
            <person name="Li Y."/>
            <person name="Deng W."/>
            <person name="Jiang X."/>
            <person name="Wang W."/>
            <person name="Chen Q."/>
            <person name="Zhang S."/>
            <person name="Li H."/>
            <person name="Wu J."/>
            <person name="Wang P."/>
            <person name="Li P."/>
            <person name="Shi C."/>
            <person name="Zheng F."/>
            <person name="Jian J."/>
            <person name="Huang B."/>
            <person name="Shan D."/>
            <person name="Shi M."/>
            <person name="Fang C."/>
            <person name="Yue Y."/>
            <person name="Li F."/>
            <person name="Li D."/>
            <person name="Wei S."/>
            <person name="Han B."/>
            <person name="Jiang C."/>
            <person name="Yin Y."/>
            <person name="Xia T."/>
            <person name="Zhang Z."/>
            <person name="Bennetzen J.L."/>
            <person name="Zhao S."/>
            <person name="Wan X."/>
        </authorList>
    </citation>
    <scope>NUCLEOTIDE SEQUENCE [LARGE SCALE GENOMIC DNA]</scope>
    <source>
        <strain evidence="3">cv. Shuchazao</strain>
        <tissue evidence="2">Leaf</tissue>
    </source>
</reference>
<evidence type="ECO:0000313" key="3">
    <source>
        <dbReference type="Proteomes" id="UP000306102"/>
    </source>
</evidence>
<organism evidence="2 3">
    <name type="scientific">Camellia sinensis var. sinensis</name>
    <name type="common">China tea</name>
    <dbReference type="NCBI Taxonomy" id="542762"/>
    <lineage>
        <taxon>Eukaryota</taxon>
        <taxon>Viridiplantae</taxon>
        <taxon>Streptophyta</taxon>
        <taxon>Embryophyta</taxon>
        <taxon>Tracheophyta</taxon>
        <taxon>Spermatophyta</taxon>
        <taxon>Magnoliopsida</taxon>
        <taxon>eudicotyledons</taxon>
        <taxon>Gunneridae</taxon>
        <taxon>Pentapetalae</taxon>
        <taxon>asterids</taxon>
        <taxon>Ericales</taxon>
        <taxon>Theaceae</taxon>
        <taxon>Camellia</taxon>
    </lineage>
</organism>
<dbReference type="Proteomes" id="UP000306102">
    <property type="component" value="Unassembled WGS sequence"/>
</dbReference>
<feature type="compositionally biased region" description="Basic and acidic residues" evidence="1">
    <location>
        <begin position="112"/>
        <end position="173"/>
    </location>
</feature>
<sequence length="197" mass="22963">MVIVPHLSYIPKARGRGIILKWGIGTCNGNGHSVTISGVARGGRGGGYKELDEEEIEETRRRRREAEEDDGELYDEFGNLKKKFRAKTQQAEPGQAVPGAGRAGWEVEELGVSDRERSRDRGRERDERGSSKNRDRDDRDRRRSKSRERDRGKDRERDYDYGRDREYGRDRDRDRDRNRFLVIRNAILLLQAWDGEE</sequence>
<dbReference type="EMBL" id="SDRB02012525">
    <property type="protein sequence ID" value="THF97500.1"/>
    <property type="molecule type" value="Genomic_DNA"/>
</dbReference>
<dbReference type="STRING" id="542762.A0A4S4D563"/>
<evidence type="ECO:0000313" key="2">
    <source>
        <dbReference type="EMBL" id="THF97500.1"/>
    </source>
</evidence>
<protein>
    <submittedName>
        <fullName evidence="2">Uncharacterized protein</fullName>
    </submittedName>
</protein>
<proteinExistence type="predicted"/>
<name>A0A4S4D563_CAMSN</name>